<accession>A0A6G1DBQ2</accession>
<evidence type="ECO:0000313" key="1">
    <source>
        <dbReference type="EMBL" id="KAF0909860.1"/>
    </source>
</evidence>
<dbReference type="Proteomes" id="UP000479710">
    <property type="component" value="Unassembled WGS sequence"/>
</dbReference>
<gene>
    <name evidence="1" type="ORF">E2562_000173</name>
</gene>
<protein>
    <submittedName>
        <fullName evidence="1">Uncharacterized protein</fullName>
    </submittedName>
</protein>
<dbReference type="AlphaFoldDB" id="A0A6G1DBQ2"/>
<proteinExistence type="predicted"/>
<organism evidence="1 2">
    <name type="scientific">Oryza meyeriana var. granulata</name>
    <dbReference type="NCBI Taxonomy" id="110450"/>
    <lineage>
        <taxon>Eukaryota</taxon>
        <taxon>Viridiplantae</taxon>
        <taxon>Streptophyta</taxon>
        <taxon>Embryophyta</taxon>
        <taxon>Tracheophyta</taxon>
        <taxon>Spermatophyta</taxon>
        <taxon>Magnoliopsida</taxon>
        <taxon>Liliopsida</taxon>
        <taxon>Poales</taxon>
        <taxon>Poaceae</taxon>
        <taxon>BOP clade</taxon>
        <taxon>Oryzoideae</taxon>
        <taxon>Oryzeae</taxon>
        <taxon>Oryzinae</taxon>
        <taxon>Oryza</taxon>
        <taxon>Oryza meyeriana</taxon>
    </lineage>
</organism>
<name>A0A6G1DBQ2_9ORYZ</name>
<evidence type="ECO:0000313" key="2">
    <source>
        <dbReference type="Proteomes" id="UP000479710"/>
    </source>
</evidence>
<comment type="caution">
    <text evidence="1">The sequence shown here is derived from an EMBL/GenBank/DDBJ whole genome shotgun (WGS) entry which is preliminary data.</text>
</comment>
<keyword evidence="2" id="KW-1185">Reference proteome</keyword>
<reference evidence="1 2" key="1">
    <citation type="submission" date="2019-11" db="EMBL/GenBank/DDBJ databases">
        <title>Whole genome sequence of Oryza granulata.</title>
        <authorList>
            <person name="Li W."/>
        </authorList>
    </citation>
    <scope>NUCLEOTIDE SEQUENCE [LARGE SCALE GENOMIC DNA]</scope>
    <source>
        <strain evidence="2">cv. Menghai</strain>
        <tissue evidence="1">Leaf</tissue>
    </source>
</reference>
<dbReference type="EMBL" id="SPHZ02000006">
    <property type="protein sequence ID" value="KAF0909860.1"/>
    <property type="molecule type" value="Genomic_DNA"/>
</dbReference>
<sequence length="72" mass="7636">MARRMAQCAADMVMVHGRRGHSAWCSNGGGPTLGAARAAAWYAAPHRLAAAQHGPWPACGAARCDWRTFPTC</sequence>